<dbReference type="PANTHER" id="PTHR42924:SF3">
    <property type="entry name" value="POLYMERASE_HISTIDINOL PHOSPHATASE N-TERMINAL DOMAIN-CONTAINING PROTEIN"/>
    <property type="match status" value="1"/>
</dbReference>
<organism evidence="1">
    <name type="scientific">marine sediment metagenome</name>
    <dbReference type="NCBI Taxonomy" id="412755"/>
    <lineage>
        <taxon>unclassified sequences</taxon>
        <taxon>metagenomes</taxon>
        <taxon>ecological metagenomes</taxon>
    </lineage>
</organism>
<dbReference type="Gene3D" id="3.20.20.140">
    <property type="entry name" value="Metal-dependent hydrolases"/>
    <property type="match status" value="1"/>
</dbReference>
<gene>
    <name evidence="1" type="ORF">S01H1_58920</name>
</gene>
<evidence type="ECO:0000313" key="1">
    <source>
        <dbReference type="EMBL" id="GAG23428.1"/>
    </source>
</evidence>
<dbReference type="InterPro" id="IPR016195">
    <property type="entry name" value="Pol/histidinol_Pase-like"/>
</dbReference>
<name>X0WFW6_9ZZZZ</name>
<protein>
    <recommendedName>
        <fullName evidence="2">Polymerase/histidinol phosphatase N-terminal domain-containing protein</fullName>
    </recommendedName>
</protein>
<dbReference type="PANTHER" id="PTHR42924">
    <property type="entry name" value="EXONUCLEASE"/>
    <property type="match status" value="1"/>
</dbReference>
<feature type="non-terminal residue" evidence="1">
    <location>
        <position position="255"/>
    </location>
</feature>
<dbReference type="GO" id="GO:0035312">
    <property type="term" value="F:5'-3' DNA exonuclease activity"/>
    <property type="evidence" value="ECO:0007669"/>
    <property type="project" value="TreeGrafter"/>
</dbReference>
<dbReference type="AlphaFoldDB" id="X0WFW6"/>
<dbReference type="InterPro" id="IPR052018">
    <property type="entry name" value="PHP_domain"/>
</dbReference>
<evidence type="ECO:0008006" key="2">
    <source>
        <dbReference type="Google" id="ProtNLM"/>
    </source>
</evidence>
<sequence>GSDPPERIVELAAERRLTAVALMDHDTLAGIEAAGERAAQIGMPLIPGAELSVEWPTGTMHMLAYFLEPGPGPMQDRLEELRAGRLVRNAAIIDALVGLGIDISVAEIEEESGGGSVGRPHIAAVLVRKGAARNMADAFDSYLADGRPAYRPRLRLGAEEAVRLTRASGGVPVVAHPHTVAANAAGFTEALESFQAIGVAGIECHYSEYPPATRIRLAAIAEGMGLIATGGSDYHGTYKPGLDLGVGRGDLQVPD</sequence>
<dbReference type="CDD" id="cd07438">
    <property type="entry name" value="PHP_HisPPase_AMP"/>
    <property type="match status" value="1"/>
</dbReference>
<comment type="caution">
    <text evidence="1">The sequence shown here is derived from an EMBL/GenBank/DDBJ whole genome shotgun (WGS) entry which is preliminary data.</text>
</comment>
<reference evidence="1" key="1">
    <citation type="journal article" date="2014" name="Front. Microbiol.">
        <title>High frequency of phylogenetically diverse reductive dehalogenase-homologous genes in deep subseafloor sedimentary metagenomes.</title>
        <authorList>
            <person name="Kawai M."/>
            <person name="Futagami T."/>
            <person name="Toyoda A."/>
            <person name="Takaki Y."/>
            <person name="Nishi S."/>
            <person name="Hori S."/>
            <person name="Arai W."/>
            <person name="Tsubouchi T."/>
            <person name="Morono Y."/>
            <person name="Uchiyama I."/>
            <person name="Ito T."/>
            <person name="Fujiyama A."/>
            <person name="Inagaki F."/>
            <person name="Takami H."/>
        </authorList>
    </citation>
    <scope>NUCLEOTIDE SEQUENCE</scope>
    <source>
        <strain evidence="1">Expedition CK06-06</strain>
    </source>
</reference>
<proteinExistence type="predicted"/>
<dbReference type="GO" id="GO:0004534">
    <property type="term" value="F:5'-3' RNA exonuclease activity"/>
    <property type="evidence" value="ECO:0007669"/>
    <property type="project" value="TreeGrafter"/>
</dbReference>
<feature type="non-terminal residue" evidence="1">
    <location>
        <position position="1"/>
    </location>
</feature>
<dbReference type="SUPFAM" id="SSF89550">
    <property type="entry name" value="PHP domain-like"/>
    <property type="match status" value="1"/>
</dbReference>
<dbReference type="EMBL" id="BARS01038509">
    <property type="protein sequence ID" value="GAG23428.1"/>
    <property type="molecule type" value="Genomic_DNA"/>
</dbReference>
<accession>X0WFW6</accession>
<dbReference type="Gene3D" id="1.10.150.650">
    <property type="match status" value="1"/>
</dbReference>